<keyword evidence="6" id="KW-0482">Metalloprotease</keyword>
<feature type="domain" description="Peptidase M48" evidence="12">
    <location>
        <begin position="555"/>
        <end position="797"/>
    </location>
</feature>
<dbReference type="Proteomes" id="UP000694724">
    <property type="component" value="Unplaced"/>
</dbReference>
<dbReference type="InterPro" id="IPR027057">
    <property type="entry name" value="CAXX_Prtase_1"/>
</dbReference>
<evidence type="ECO:0000256" key="2">
    <source>
        <dbReference type="ARBA" id="ARBA00022670"/>
    </source>
</evidence>
<name>A0A8D1IUN7_PIG</name>
<dbReference type="GO" id="GO:0005634">
    <property type="term" value="C:nucleus"/>
    <property type="evidence" value="ECO:0007669"/>
    <property type="project" value="UniProtKB-SubCell"/>
</dbReference>
<dbReference type="PANTHER" id="PTHR15507">
    <property type="entry name" value="ZINC FINGER PROTEIN RLF"/>
    <property type="match status" value="1"/>
</dbReference>
<dbReference type="Ensembl" id="ENSSSCT00045053213.1">
    <property type="protein sequence ID" value="ENSSSCP00045037010.1"/>
    <property type="gene ID" value="ENSSSCG00045031185.1"/>
</dbReference>
<feature type="binding site" evidence="9">
    <location>
        <position position="661"/>
    </location>
    <ligand>
        <name>Zn(2+)</name>
        <dbReference type="ChEBI" id="CHEBI:29105"/>
        <note>catalytic</note>
    </ligand>
</feature>
<feature type="active site" evidence="8">
    <location>
        <position position="662"/>
    </location>
</feature>
<feature type="transmembrane region" description="Helical" evidence="11">
    <location>
        <begin position="450"/>
        <end position="470"/>
    </location>
</feature>
<feature type="transmembrane region" description="Helical" evidence="11">
    <location>
        <begin position="521"/>
        <end position="542"/>
    </location>
</feature>
<reference evidence="14" key="1">
    <citation type="submission" date="2025-05" db="UniProtKB">
        <authorList>
            <consortium name="Ensembl"/>
        </authorList>
    </citation>
    <scope>IDENTIFICATION</scope>
</reference>
<feature type="region of interest" description="Disordered" evidence="10">
    <location>
        <begin position="21"/>
        <end position="50"/>
    </location>
</feature>
<dbReference type="GO" id="GO:0004222">
    <property type="term" value="F:metalloendopeptidase activity"/>
    <property type="evidence" value="ECO:0007669"/>
    <property type="project" value="InterPro"/>
</dbReference>
<evidence type="ECO:0000256" key="8">
    <source>
        <dbReference type="PIRSR" id="PIRSR627057-1"/>
    </source>
</evidence>
<organism evidence="14 15">
    <name type="scientific">Sus scrofa</name>
    <name type="common">Pig</name>
    <dbReference type="NCBI Taxonomy" id="9823"/>
    <lineage>
        <taxon>Eukaryota</taxon>
        <taxon>Metazoa</taxon>
        <taxon>Chordata</taxon>
        <taxon>Craniata</taxon>
        <taxon>Vertebrata</taxon>
        <taxon>Euteleostomi</taxon>
        <taxon>Mammalia</taxon>
        <taxon>Eutheria</taxon>
        <taxon>Laurasiatheria</taxon>
        <taxon>Artiodactyla</taxon>
        <taxon>Suina</taxon>
        <taxon>Suidae</taxon>
        <taxon>Sus</taxon>
    </lineage>
</organism>
<feature type="domain" description="CAAX prenyl protease 1 N-terminal" evidence="13">
    <location>
        <begin position="368"/>
        <end position="551"/>
    </location>
</feature>
<proteinExistence type="predicted"/>
<sequence length="801" mass="90269">MADGKGDAAAAAAAAAGAGAEAPAGAGAGDGTETESMARGHSSTSPAPGASGLRPCLWQLETELREQEVSEVSSLNYCRSFCQTLLQYASNKNASEHIVYLLEVYRLAIQSFASARPYLTTECEDVLLVLGRLVLSCFELLLSVSESELPCEAWVLFLQSLQESHDALLEFGNNNLQILVHVTKEGVWKNPILLKILSQQPVETEEVNKLIAQEGPFFLQMRIKHLLKSNCIPQATALSKVCAESKEISNVSSFQQAYITCLCSILPNEDAIKEIAKVDCKEVLDIICNLESEGQDNTAFVLCTTYLTQQLQTASVYCSWELTLFWSKLQRRIDPSVDTFLERCRQFGVIAKTQQHLFCLIRVIQTERRIYKTTTHVPLELGQIMDSETFEKSRLYQLDKSTFSFWSGLYSEIEGTLILLFGGIPYLWRLSGRFCGYAGFGPEYEITQSLVFLLLATLFSALTGLPWSLYNTFVIEEKHGFNQQTLGFFMKDAIKKFIVTQCILLPVSSLLLYIIKIGGDYFFIYAWLFTLVVSLVLVTIYADYIAPLFDKFTPLPEGKLKQEIEIMAKSIDFPLTKVYVVEGSKRSSHSNAYFYGFFKNKRIVLFDTLLEEYSVLNKDIQEESGMEPRNDGEGDSEEIKAKVKNKKQGCKNEEVLAVLGHELGHWKLGHTVKNIVISQVNSFLCFFLFAVLIGRKELFVAFGFYDSQPTLIGLLIIFQFIFSPYNEVLSFCLTVLSRRFEFQADAFAKKLGKAKDLYSALIKLNKDNLGFPVSDWLFSMWHYSHPPLLERLQALKNSKQD</sequence>
<evidence type="ECO:0000259" key="12">
    <source>
        <dbReference type="Pfam" id="PF01435"/>
    </source>
</evidence>
<feature type="transmembrane region" description="Helical" evidence="11">
    <location>
        <begin position="683"/>
        <end position="705"/>
    </location>
</feature>
<evidence type="ECO:0000256" key="10">
    <source>
        <dbReference type="SAM" id="MobiDB-lite"/>
    </source>
</evidence>
<dbReference type="Gene3D" id="3.30.2010.10">
    <property type="entry name" value="Metalloproteases ('zincins'), catalytic domain"/>
    <property type="match status" value="1"/>
</dbReference>
<evidence type="ECO:0000256" key="11">
    <source>
        <dbReference type="SAM" id="Phobius"/>
    </source>
</evidence>
<evidence type="ECO:0000256" key="3">
    <source>
        <dbReference type="ARBA" id="ARBA00022723"/>
    </source>
</evidence>
<feature type="binding site" evidence="9">
    <location>
        <position position="741"/>
    </location>
    <ligand>
        <name>Zn(2+)</name>
        <dbReference type="ChEBI" id="CHEBI:29105"/>
        <note>catalytic</note>
    </ligand>
</feature>
<keyword evidence="5 9" id="KW-0862">Zinc</keyword>
<dbReference type="Pfam" id="PF16491">
    <property type="entry name" value="Peptidase_M48_N"/>
    <property type="match status" value="1"/>
</dbReference>
<comment type="cofactor">
    <cofactor evidence="9">
        <name>Zn(2+)</name>
        <dbReference type="ChEBI" id="CHEBI:29105"/>
    </cofactor>
    <text evidence="9">Binds 1 zinc ion per subunit.</text>
</comment>
<evidence type="ECO:0000313" key="15">
    <source>
        <dbReference type="Proteomes" id="UP000694728"/>
    </source>
</evidence>
<keyword evidence="2" id="KW-0645">Protease</keyword>
<dbReference type="InterPro" id="IPR001915">
    <property type="entry name" value="Peptidase_M48"/>
</dbReference>
<dbReference type="InterPro" id="IPR032456">
    <property type="entry name" value="Peptidase_M48_N"/>
</dbReference>
<accession>A0A8D1IUN7</accession>
<evidence type="ECO:0000256" key="6">
    <source>
        <dbReference type="ARBA" id="ARBA00023049"/>
    </source>
</evidence>
<dbReference type="GO" id="GO:0003677">
    <property type="term" value="F:DNA binding"/>
    <property type="evidence" value="ECO:0007669"/>
    <property type="project" value="UniProtKB-KW"/>
</dbReference>
<protein>
    <recommendedName>
        <fullName evidence="1">Ste24 endopeptidase</fullName>
        <ecNumber evidence="1">3.4.24.84</ecNumber>
    </recommendedName>
</protein>
<dbReference type="AlphaFoldDB" id="A0A8D1IUN7"/>
<keyword evidence="11" id="KW-1133">Transmembrane helix</keyword>
<keyword evidence="11" id="KW-0472">Membrane</keyword>
<dbReference type="CDD" id="cd07343">
    <property type="entry name" value="M48A_Zmpste24p_like"/>
    <property type="match status" value="1"/>
</dbReference>
<dbReference type="Proteomes" id="UP000694720">
    <property type="component" value="Unplaced"/>
</dbReference>
<feature type="binding site" evidence="9">
    <location>
        <position position="665"/>
    </location>
    <ligand>
        <name>Zn(2+)</name>
        <dbReference type="ChEBI" id="CHEBI:29105"/>
        <note>catalytic</note>
    </ligand>
</feature>
<keyword evidence="4" id="KW-0378">Hydrolase</keyword>
<evidence type="ECO:0000256" key="4">
    <source>
        <dbReference type="ARBA" id="ARBA00022801"/>
    </source>
</evidence>
<evidence type="ECO:0000256" key="1">
    <source>
        <dbReference type="ARBA" id="ARBA00012336"/>
    </source>
</evidence>
<dbReference type="Pfam" id="PF01435">
    <property type="entry name" value="Peptidase_M48"/>
    <property type="match status" value="1"/>
</dbReference>
<evidence type="ECO:0000259" key="13">
    <source>
        <dbReference type="Pfam" id="PF16491"/>
    </source>
</evidence>
<dbReference type="Ensembl" id="ENSSSCT00055016811.1">
    <property type="protein sequence ID" value="ENSSSCP00055013266.1"/>
    <property type="gene ID" value="ENSSSCG00055008586.1"/>
</dbReference>
<dbReference type="GO" id="GO:0071586">
    <property type="term" value="P:CAAX-box protein processing"/>
    <property type="evidence" value="ECO:0007669"/>
    <property type="project" value="InterPro"/>
</dbReference>
<dbReference type="InterPro" id="IPR052251">
    <property type="entry name" value="GH-ZnFinger_Regulators"/>
</dbReference>
<keyword evidence="11" id="KW-0812">Transmembrane</keyword>
<feature type="transmembrane region" description="Helical" evidence="11">
    <location>
        <begin position="711"/>
        <end position="736"/>
    </location>
</feature>
<keyword evidence="3 9" id="KW-0479">Metal-binding</keyword>
<comment type="catalytic activity">
    <reaction evidence="7">
        <text>Hydrolyzes the peptide bond -P2-(S-farnesyl or geranylgeranyl)C-P1'-P2'-P3'-COOH where P1' and P2' are amino acids with aliphatic side chains and P3' is any C-terminal residue.</text>
        <dbReference type="EC" id="3.4.24.84"/>
    </reaction>
</comment>
<dbReference type="GO" id="GO:0008270">
    <property type="term" value="F:zinc ion binding"/>
    <property type="evidence" value="ECO:0007669"/>
    <property type="project" value="UniProtKB-KW"/>
</dbReference>
<feature type="active site" description="Proton donor" evidence="8">
    <location>
        <position position="745"/>
    </location>
</feature>
<evidence type="ECO:0000313" key="14">
    <source>
        <dbReference type="Ensembl" id="ENSSSCP00045037010.1"/>
    </source>
</evidence>
<dbReference type="EC" id="3.4.24.84" evidence="1"/>
<feature type="transmembrane region" description="Helical" evidence="11">
    <location>
        <begin position="497"/>
        <end position="515"/>
    </location>
</feature>
<evidence type="ECO:0000256" key="5">
    <source>
        <dbReference type="ARBA" id="ARBA00022833"/>
    </source>
</evidence>
<gene>
    <name evidence="14" type="primary">ZMPSTE24</name>
</gene>
<evidence type="ECO:0000256" key="7">
    <source>
        <dbReference type="ARBA" id="ARBA00044456"/>
    </source>
</evidence>
<dbReference type="Proteomes" id="UP000694728">
    <property type="component" value="Unplaced"/>
</dbReference>
<evidence type="ECO:0000256" key="9">
    <source>
        <dbReference type="PIRSR" id="PIRSR627057-2"/>
    </source>
</evidence>
<dbReference type="PANTHER" id="PTHR15507:SF18">
    <property type="entry name" value="ZINC FINGER PROTEIN RLF"/>
    <property type="match status" value="1"/>
</dbReference>
<dbReference type="Ensembl" id="ENSSSCT00035054445.1">
    <property type="protein sequence ID" value="ENSSSCP00035021904.1"/>
    <property type="gene ID" value="ENSSSCG00035040968.1"/>
</dbReference>